<dbReference type="Proteomes" id="UP001082899">
    <property type="component" value="Unassembled WGS sequence"/>
</dbReference>
<sequence>MKGRWRQRLTAWSAVLHDSRGVTAIEFAVAAPFLLFMILGTIELGIDMIMDARVEYAAQSASRYGLTTVAPTTGTRADAAKLIVMKILGSWTNLPHTSVNIVETAYSSYGDVGSTNSTTGLGGLGDVVSYTVSLTTPGVSGIPQLLGMSTMTFQRNYIVQNEK</sequence>
<dbReference type="Pfam" id="PF07811">
    <property type="entry name" value="TadE"/>
    <property type="match status" value="1"/>
</dbReference>
<dbReference type="EMBL" id="JAPMXC010000010">
    <property type="protein sequence ID" value="MCY0389481.1"/>
    <property type="molecule type" value="Genomic_DNA"/>
</dbReference>
<dbReference type="RefSeq" id="WP_267849380.1">
    <property type="nucleotide sequence ID" value="NZ_JAPMXC010000010.1"/>
</dbReference>
<gene>
    <name evidence="2" type="ORF">OVY01_20255</name>
</gene>
<evidence type="ECO:0000313" key="2">
    <source>
        <dbReference type="EMBL" id="MCY0389481.1"/>
    </source>
</evidence>
<accession>A0ABT3ZSG7</accession>
<keyword evidence="3" id="KW-1185">Reference proteome</keyword>
<dbReference type="InterPro" id="IPR012495">
    <property type="entry name" value="TadE-like_dom"/>
</dbReference>
<organism evidence="2 3">
    <name type="scientific">Robbsia betulipollinis</name>
    <dbReference type="NCBI Taxonomy" id="2981849"/>
    <lineage>
        <taxon>Bacteria</taxon>
        <taxon>Pseudomonadati</taxon>
        <taxon>Pseudomonadota</taxon>
        <taxon>Betaproteobacteria</taxon>
        <taxon>Burkholderiales</taxon>
        <taxon>Burkholderiaceae</taxon>
        <taxon>Robbsia</taxon>
    </lineage>
</organism>
<reference evidence="2" key="1">
    <citation type="submission" date="2022-11" db="EMBL/GenBank/DDBJ databases">
        <title>Robbsia betulipollinis sp. nov., isolated from pollen of birch (Betula pendula).</title>
        <authorList>
            <person name="Shi H."/>
            <person name="Ambika Manirajan B."/>
            <person name="Ratering S."/>
            <person name="Geissler-Plaum R."/>
            <person name="Schnell S."/>
        </authorList>
    </citation>
    <scope>NUCLEOTIDE SEQUENCE</scope>
    <source>
        <strain evidence="2">Bb-Pol-6</strain>
    </source>
</reference>
<name>A0ABT3ZSG7_9BURK</name>
<protein>
    <submittedName>
        <fullName evidence="2">Pilus assembly protein</fullName>
    </submittedName>
</protein>
<evidence type="ECO:0000313" key="3">
    <source>
        <dbReference type="Proteomes" id="UP001082899"/>
    </source>
</evidence>
<proteinExistence type="predicted"/>
<evidence type="ECO:0000259" key="1">
    <source>
        <dbReference type="Pfam" id="PF07811"/>
    </source>
</evidence>
<feature type="domain" description="TadE-like" evidence="1">
    <location>
        <begin position="21"/>
        <end position="63"/>
    </location>
</feature>
<comment type="caution">
    <text evidence="2">The sequence shown here is derived from an EMBL/GenBank/DDBJ whole genome shotgun (WGS) entry which is preliminary data.</text>
</comment>